<organism evidence="1">
    <name type="scientific">bioreactor metagenome</name>
    <dbReference type="NCBI Taxonomy" id="1076179"/>
    <lineage>
        <taxon>unclassified sequences</taxon>
        <taxon>metagenomes</taxon>
        <taxon>ecological metagenomes</taxon>
    </lineage>
</organism>
<name>A0A645IBF6_9ZZZZ</name>
<accession>A0A645IBF6</accession>
<gene>
    <name evidence="1" type="primary">modA_21</name>
    <name evidence="1" type="ORF">SDC9_196215</name>
</gene>
<dbReference type="GO" id="GO:0015689">
    <property type="term" value="P:molybdate ion transport"/>
    <property type="evidence" value="ECO:0007669"/>
    <property type="project" value="TreeGrafter"/>
</dbReference>
<dbReference type="Gene3D" id="3.40.190.10">
    <property type="entry name" value="Periplasmic binding protein-like II"/>
    <property type="match status" value="1"/>
</dbReference>
<dbReference type="PANTHER" id="PTHR30632:SF17">
    <property type="entry name" value="MOLYBDATE-BINDING PROTEIN MODA"/>
    <property type="match status" value="1"/>
</dbReference>
<comment type="caution">
    <text evidence="1">The sequence shown here is derived from an EMBL/GenBank/DDBJ whole genome shotgun (WGS) entry which is preliminary data.</text>
</comment>
<evidence type="ECO:0000313" key="1">
    <source>
        <dbReference type="EMBL" id="MPN48605.1"/>
    </source>
</evidence>
<dbReference type="PANTHER" id="PTHR30632">
    <property type="entry name" value="MOLYBDATE-BINDING PERIPLASMIC PROTEIN"/>
    <property type="match status" value="1"/>
</dbReference>
<protein>
    <submittedName>
        <fullName evidence="1">Molybdate-binding protein ModA</fullName>
    </submittedName>
</protein>
<dbReference type="Pfam" id="PF13531">
    <property type="entry name" value="SBP_bac_11"/>
    <property type="match status" value="1"/>
</dbReference>
<dbReference type="GO" id="GO:0030288">
    <property type="term" value="C:outer membrane-bounded periplasmic space"/>
    <property type="evidence" value="ECO:0007669"/>
    <property type="project" value="TreeGrafter"/>
</dbReference>
<sequence>MLSQVESGAVDCGVVYISDSAAATGVKVVATAPEGSHKPVNYPAAVLKISEHPTEAVAFIDYLKSDACSKVFTDIGFGIPAK</sequence>
<dbReference type="EMBL" id="VSSQ01111089">
    <property type="protein sequence ID" value="MPN48605.1"/>
    <property type="molecule type" value="Genomic_DNA"/>
</dbReference>
<dbReference type="GO" id="GO:0030973">
    <property type="term" value="F:molybdate ion binding"/>
    <property type="evidence" value="ECO:0007669"/>
    <property type="project" value="TreeGrafter"/>
</dbReference>
<reference evidence="1" key="1">
    <citation type="submission" date="2019-08" db="EMBL/GenBank/DDBJ databases">
        <authorList>
            <person name="Kucharzyk K."/>
            <person name="Murdoch R.W."/>
            <person name="Higgins S."/>
            <person name="Loffler F."/>
        </authorList>
    </citation>
    <scope>NUCLEOTIDE SEQUENCE</scope>
</reference>
<dbReference type="AlphaFoldDB" id="A0A645IBF6"/>
<dbReference type="SUPFAM" id="SSF53850">
    <property type="entry name" value="Periplasmic binding protein-like II"/>
    <property type="match status" value="1"/>
</dbReference>
<proteinExistence type="predicted"/>
<dbReference type="InterPro" id="IPR050682">
    <property type="entry name" value="ModA/WtpA"/>
</dbReference>